<dbReference type="GO" id="GO:0006355">
    <property type="term" value="P:regulation of DNA-templated transcription"/>
    <property type="evidence" value="ECO:0007669"/>
    <property type="project" value="InterPro"/>
</dbReference>
<keyword evidence="1" id="KW-0472">Membrane</keyword>
<dbReference type="PANTHER" id="PTHR45138:SF9">
    <property type="entry name" value="DIGUANYLATE CYCLASE DGCM-RELATED"/>
    <property type="match status" value="1"/>
</dbReference>
<dbReference type="InterPro" id="IPR013767">
    <property type="entry name" value="PAS_fold"/>
</dbReference>
<dbReference type="InterPro" id="IPR031621">
    <property type="entry name" value="HisKA_7TM"/>
</dbReference>
<dbReference type="PANTHER" id="PTHR45138">
    <property type="entry name" value="REGULATORY COMPONENTS OF SENSORY TRANSDUCTION SYSTEM"/>
    <property type="match status" value="1"/>
</dbReference>
<gene>
    <name evidence="3" type="ORF">AR543_02035</name>
</gene>
<dbReference type="Pfam" id="PF16927">
    <property type="entry name" value="HisKA_7TM"/>
    <property type="match status" value="1"/>
</dbReference>
<reference evidence="3 4" key="2">
    <citation type="journal article" date="2016" name="Int. J. Syst. Evol. Microbiol.">
        <title>Paenibacillus bovis sp. nov., isolated from raw yak (Bos grunniens) milk.</title>
        <authorList>
            <person name="Gao C."/>
            <person name="Han J."/>
            <person name="Liu Z."/>
            <person name="Xu X."/>
            <person name="Hang F."/>
            <person name="Wu Z."/>
        </authorList>
    </citation>
    <scope>NUCLEOTIDE SEQUENCE [LARGE SCALE GENOMIC DNA]</scope>
    <source>
        <strain evidence="3 4">BD3526</strain>
    </source>
</reference>
<feature type="transmembrane region" description="Helical" evidence="1">
    <location>
        <begin position="178"/>
        <end position="197"/>
    </location>
</feature>
<dbReference type="STRING" id="1616788.AR543_02035"/>
<dbReference type="InterPro" id="IPR029787">
    <property type="entry name" value="Nucleotide_cyclase"/>
</dbReference>
<feature type="transmembrane region" description="Helical" evidence="1">
    <location>
        <begin position="6"/>
        <end position="26"/>
    </location>
</feature>
<dbReference type="Pfam" id="PF00989">
    <property type="entry name" value="PAS"/>
    <property type="match status" value="1"/>
</dbReference>
<protein>
    <recommendedName>
        <fullName evidence="2">GGDEF domain-containing protein</fullName>
    </recommendedName>
</protein>
<dbReference type="GO" id="GO:0005886">
    <property type="term" value="C:plasma membrane"/>
    <property type="evidence" value="ECO:0007669"/>
    <property type="project" value="TreeGrafter"/>
</dbReference>
<keyword evidence="1" id="KW-0812">Transmembrane</keyword>
<feature type="transmembrane region" description="Helical" evidence="1">
    <location>
        <begin position="144"/>
        <end position="166"/>
    </location>
</feature>
<dbReference type="EMBL" id="CP013023">
    <property type="protein sequence ID" value="ANF94932.1"/>
    <property type="molecule type" value="Genomic_DNA"/>
</dbReference>
<dbReference type="SMART" id="SM00267">
    <property type="entry name" value="GGDEF"/>
    <property type="match status" value="1"/>
</dbReference>
<dbReference type="AlphaFoldDB" id="A0A172ZC39"/>
<evidence type="ECO:0000313" key="4">
    <source>
        <dbReference type="Proteomes" id="UP000078148"/>
    </source>
</evidence>
<feature type="transmembrane region" description="Helical" evidence="1">
    <location>
        <begin position="67"/>
        <end position="86"/>
    </location>
</feature>
<dbReference type="Proteomes" id="UP000078148">
    <property type="component" value="Chromosome"/>
</dbReference>
<dbReference type="InterPro" id="IPR000160">
    <property type="entry name" value="GGDEF_dom"/>
</dbReference>
<dbReference type="InterPro" id="IPR050469">
    <property type="entry name" value="Diguanylate_Cyclase"/>
</dbReference>
<dbReference type="InterPro" id="IPR000014">
    <property type="entry name" value="PAS"/>
</dbReference>
<evidence type="ECO:0000313" key="3">
    <source>
        <dbReference type="EMBL" id="ANF94932.1"/>
    </source>
</evidence>
<dbReference type="PROSITE" id="PS50887">
    <property type="entry name" value="GGDEF"/>
    <property type="match status" value="1"/>
</dbReference>
<keyword evidence="1" id="KW-1133">Transmembrane helix</keyword>
<dbReference type="FunFam" id="3.30.70.270:FF:000001">
    <property type="entry name" value="Diguanylate cyclase domain protein"/>
    <property type="match status" value="1"/>
</dbReference>
<keyword evidence="4" id="KW-1185">Reference proteome</keyword>
<dbReference type="CDD" id="cd00130">
    <property type="entry name" value="PAS"/>
    <property type="match status" value="1"/>
</dbReference>
<feature type="transmembrane region" description="Helical" evidence="1">
    <location>
        <begin position="203"/>
        <end position="224"/>
    </location>
</feature>
<sequence length="517" mass="58516">MEQELLTYILIIIGGGALSLCLCVYALFRFRQAPGGKYYIITTFLASVFNFAYLFELTSPGLQETWFWLRVEYIPLPFIPAFTLLMCCDYVGQRLPRWVYYVLFLIPLATIVMQHTNEWHHLYYRAISLSTDTPFPVTRLVHGLYFYVHFFYLYGCLAISVLILLWQMRRVRWRFRMQILTMVAGLVAPVVASFFYVGGKSPYGIDLGPFFISVSFVFHSIALLRYQMFDVAPIARDIVFESMEDGVVVLNENGVLVDYNNAMVDLLEGLNAQAIGMPMMSLLDSYPVLREKILLGQECDYECERRAVKTYFRIRFAPVRDKKGTPVGRIVIFANITEQAQLEEQLKYLANTDGLTSLLNKTALMQRSEQAIQGLSSEEGGPVAVIMFDIDQFKQVNDTFGHEAGDIALMHLAATAREILDDQDIAGRYGGDEFVICMPGASVTEAYELAERIRSRIAGSELLVDGETMRISSSFGVASVQVTPGDRETSVQMLIRQADHALYAAKRMGRNCVQVYG</sequence>
<dbReference type="Gene3D" id="3.30.70.270">
    <property type="match status" value="1"/>
</dbReference>
<feature type="transmembrane region" description="Helical" evidence="1">
    <location>
        <begin position="38"/>
        <end position="55"/>
    </location>
</feature>
<organism evidence="3 4">
    <name type="scientific">Paenibacillus bovis</name>
    <dbReference type="NCBI Taxonomy" id="1616788"/>
    <lineage>
        <taxon>Bacteria</taxon>
        <taxon>Bacillati</taxon>
        <taxon>Bacillota</taxon>
        <taxon>Bacilli</taxon>
        <taxon>Bacillales</taxon>
        <taxon>Paenibacillaceae</taxon>
        <taxon>Paenibacillus</taxon>
    </lineage>
</organism>
<dbReference type="InterPro" id="IPR035965">
    <property type="entry name" value="PAS-like_dom_sf"/>
</dbReference>
<dbReference type="CDD" id="cd01949">
    <property type="entry name" value="GGDEF"/>
    <property type="match status" value="1"/>
</dbReference>
<dbReference type="GO" id="GO:1902201">
    <property type="term" value="P:negative regulation of bacterial-type flagellum-dependent cell motility"/>
    <property type="evidence" value="ECO:0007669"/>
    <property type="project" value="TreeGrafter"/>
</dbReference>
<dbReference type="Gene3D" id="3.30.450.20">
    <property type="entry name" value="PAS domain"/>
    <property type="match status" value="1"/>
</dbReference>
<dbReference type="GO" id="GO:0052621">
    <property type="term" value="F:diguanylate cyclase activity"/>
    <property type="evidence" value="ECO:0007669"/>
    <property type="project" value="TreeGrafter"/>
</dbReference>
<evidence type="ECO:0000256" key="1">
    <source>
        <dbReference type="SAM" id="Phobius"/>
    </source>
</evidence>
<reference evidence="4" key="1">
    <citation type="submission" date="2015-10" db="EMBL/GenBank/DDBJ databases">
        <title>Genome of Paenibacillus bovis sp. nov.</title>
        <authorList>
            <person name="Wu Z."/>
            <person name="Gao C."/>
            <person name="Liu Z."/>
            <person name="Zheng H."/>
        </authorList>
    </citation>
    <scope>NUCLEOTIDE SEQUENCE [LARGE SCALE GENOMIC DNA]</scope>
    <source>
        <strain evidence="4">BD3526</strain>
    </source>
</reference>
<evidence type="ECO:0000259" key="2">
    <source>
        <dbReference type="PROSITE" id="PS50887"/>
    </source>
</evidence>
<dbReference type="SUPFAM" id="SSF55073">
    <property type="entry name" value="Nucleotide cyclase"/>
    <property type="match status" value="1"/>
</dbReference>
<dbReference type="GO" id="GO:0043709">
    <property type="term" value="P:cell adhesion involved in single-species biofilm formation"/>
    <property type="evidence" value="ECO:0007669"/>
    <property type="project" value="TreeGrafter"/>
</dbReference>
<dbReference type="NCBIfam" id="TIGR00254">
    <property type="entry name" value="GGDEF"/>
    <property type="match status" value="1"/>
</dbReference>
<dbReference type="KEGG" id="pbv:AR543_02035"/>
<feature type="transmembrane region" description="Helical" evidence="1">
    <location>
        <begin position="98"/>
        <end position="116"/>
    </location>
</feature>
<name>A0A172ZC39_9BACL</name>
<accession>A0A172ZC39</accession>
<proteinExistence type="predicted"/>
<dbReference type="SUPFAM" id="SSF55785">
    <property type="entry name" value="PYP-like sensor domain (PAS domain)"/>
    <property type="match status" value="1"/>
</dbReference>
<dbReference type="Pfam" id="PF00990">
    <property type="entry name" value="GGDEF"/>
    <property type="match status" value="1"/>
</dbReference>
<feature type="domain" description="GGDEF" evidence="2">
    <location>
        <begin position="381"/>
        <end position="517"/>
    </location>
</feature>
<dbReference type="InterPro" id="IPR043128">
    <property type="entry name" value="Rev_trsase/Diguanyl_cyclase"/>
</dbReference>